<gene>
    <name evidence="7" type="ORF">M0R45_000448</name>
</gene>
<keyword evidence="8" id="KW-1185">Reference proteome</keyword>
<dbReference type="InterPro" id="IPR039747">
    <property type="entry name" value="RPABC4"/>
</dbReference>
<dbReference type="Proteomes" id="UP001457282">
    <property type="component" value="Unassembled WGS sequence"/>
</dbReference>
<dbReference type="PANTHER" id="PTHR12056:SF2">
    <property type="entry name" value="GEO11084P1"/>
    <property type="match status" value="1"/>
</dbReference>
<dbReference type="PANTHER" id="PTHR12056">
    <property type="entry name" value="DNA-DIRECTED RNA POLYMERASES I, II, AND III"/>
    <property type="match status" value="1"/>
</dbReference>
<feature type="region of interest" description="Disordered" evidence="6">
    <location>
        <begin position="1"/>
        <end position="20"/>
    </location>
</feature>
<dbReference type="GO" id="GO:0003677">
    <property type="term" value="F:DNA binding"/>
    <property type="evidence" value="ECO:0007669"/>
    <property type="project" value="InterPro"/>
</dbReference>
<evidence type="ECO:0000313" key="7">
    <source>
        <dbReference type="EMBL" id="KAK9905166.1"/>
    </source>
</evidence>
<dbReference type="GO" id="GO:0005665">
    <property type="term" value="C:RNA polymerase II, core complex"/>
    <property type="evidence" value="ECO:0007669"/>
    <property type="project" value="TreeGrafter"/>
</dbReference>
<dbReference type="Gene3D" id="2.20.28.30">
    <property type="entry name" value="RNA polymerase ii, chain L"/>
    <property type="match status" value="1"/>
</dbReference>
<organism evidence="7 8">
    <name type="scientific">Rubus argutus</name>
    <name type="common">Southern blackberry</name>
    <dbReference type="NCBI Taxonomy" id="59490"/>
    <lineage>
        <taxon>Eukaryota</taxon>
        <taxon>Viridiplantae</taxon>
        <taxon>Streptophyta</taxon>
        <taxon>Embryophyta</taxon>
        <taxon>Tracheophyta</taxon>
        <taxon>Spermatophyta</taxon>
        <taxon>Magnoliopsida</taxon>
        <taxon>eudicotyledons</taxon>
        <taxon>Gunneridae</taxon>
        <taxon>Pentapetalae</taxon>
        <taxon>rosids</taxon>
        <taxon>fabids</taxon>
        <taxon>Rosales</taxon>
        <taxon>Rosaceae</taxon>
        <taxon>Rosoideae</taxon>
        <taxon>Rosoideae incertae sedis</taxon>
        <taxon>Rubus</taxon>
    </lineage>
</organism>
<keyword evidence="4" id="KW-0539">Nucleus</keyword>
<comment type="subcellular location">
    <subcellularLocation>
        <location evidence="1">Nucleus</location>
    </subcellularLocation>
</comment>
<dbReference type="Pfam" id="PF03604">
    <property type="entry name" value="Zn_ribbon_RPAB4"/>
    <property type="match status" value="1"/>
</dbReference>
<comment type="similarity">
    <text evidence="5">Belongs to the archaeal Rpo12/eukaryotic RPC10 RNA polymerase subunit family.</text>
</comment>
<reference evidence="7 8" key="1">
    <citation type="journal article" date="2023" name="G3 (Bethesda)">
        <title>A chromosome-length genome assembly and annotation of blackberry (Rubus argutus, cv. 'Hillquist').</title>
        <authorList>
            <person name="Bruna T."/>
            <person name="Aryal R."/>
            <person name="Dudchenko O."/>
            <person name="Sargent D.J."/>
            <person name="Mead D."/>
            <person name="Buti M."/>
            <person name="Cavallini A."/>
            <person name="Hytonen T."/>
            <person name="Andres J."/>
            <person name="Pham M."/>
            <person name="Weisz D."/>
            <person name="Mascagni F."/>
            <person name="Usai G."/>
            <person name="Natali L."/>
            <person name="Bassil N."/>
            <person name="Fernandez G.E."/>
            <person name="Lomsadze A."/>
            <person name="Armour M."/>
            <person name="Olukolu B."/>
            <person name="Poorten T."/>
            <person name="Britton C."/>
            <person name="Davik J."/>
            <person name="Ashrafi H."/>
            <person name="Aiden E.L."/>
            <person name="Borodovsky M."/>
            <person name="Worthington M."/>
        </authorList>
    </citation>
    <scope>NUCLEOTIDE SEQUENCE [LARGE SCALE GENOMIC DNA]</scope>
    <source>
        <strain evidence="7">PI 553951</strain>
    </source>
</reference>
<dbReference type="GO" id="GO:0005736">
    <property type="term" value="C:RNA polymerase I complex"/>
    <property type="evidence" value="ECO:0007669"/>
    <property type="project" value="TreeGrafter"/>
</dbReference>
<protein>
    <submittedName>
        <fullName evidence="7">Uncharacterized protein</fullName>
    </submittedName>
</protein>
<keyword evidence="3" id="KW-0862">Zinc</keyword>
<evidence type="ECO:0000256" key="3">
    <source>
        <dbReference type="ARBA" id="ARBA00022833"/>
    </source>
</evidence>
<dbReference type="AlphaFoldDB" id="A0AAW1VKX2"/>
<dbReference type="InterPro" id="IPR006591">
    <property type="entry name" value="RNAP_P/RPABC4"/>
</dbReference>
<sequence length="121" mass="12993">MSSAASNPRPQPPQPKQEETRYVCGGDLLFVSYNTRGCGEEVSLRPGDKIECSACNYPVLFKKRTRRSSDNTTTLLLPKTSPVGSEPTAGRSSNKKDKWACELQSILGGGLEAVTGSGGER</sequence>
<evidence type="ECO:0000256" key="6">
    <source>
        <dbReference type="SAM" id="MobiDB-lite"/>
    </source>
</evidence>
<dbReference type="InterPro" id="IPR029040">
    <property type="entry name" value="RPABC4/Spt4"/>
</dbReference>
<evidence type="ECO:0000313" key="8">
    <source>
        <dbReference type="Proteomes" id="UP001457282"/>
    </source>
</evidence>
<name>A0AAW1VKX2_RUBAR</name>
<accession>A0AAW1VKX2</accession>
<dbReference type="GO" id="GO:0003899">
    <property type="term" value="F:DNA-directed RNA polymerase activity"/>
    <property type="evidence" value="ECO:0007669"/>
    <property type="project" value="InterPro"/>
</dbReference>
<dbReference type="GO" id="GO:0008270">
    <property type="term" value="F:zinc ion binding"/>
    <property type="evidence" value="ECO:0007669"/>
    <property type="project" value="InterPro"/>
</dbReference>
<comment type="caution">
    <text evidence="7">The sequence shown here is derived from an EMBL/GenBank/DDBJ whole genome shotgun (WGS) entry which is preliminary data.</text>
</comment>
<proteinExistence type="inferred from homology"/>
<dbReference type="GO" id="GO:0006351">
    <property type="term" value="P:DNA-templated transcription"/>
    <property type="evidence" value="ECO:0007669"/>
    <property type="project" value="InterPro"/>
</dbReference>
<dbReference type="GO" id="GO:0005666">
    <property type="term" value="C:RNA polymerase III complex"/>
    <property type="evidence" value="ECO:0007669"/>
    <property type="project" value="TreeGrafter"/>
</dbReference>
<dbReference type="SUPFAM" id="SSF63393">
    <property type="entry name" value="RNA polymerase subunits"/>
    <property type="match status" value="1"/>
</dbReference>
<dbReference type="EMBL" id="JBEDUW010000172">
    <property type="protein sequence ID" value="KAK9905166.1"/>
    <property type="molecule type" value="Genomic_DNA"/>
</dbReference>
<evidence type="ECO:0000256" key="2">
    <source>
        <dbReference type="ARBA" id="ARBA00022723"/>
    </source>
</evidence>
<evidence type="ECO:0000256" key="4">
    <source>
        <dbReference type="ARBA" id="ARBA00023242"/>
    </source>
</evidence>
<keyword evidence="2" id="KW-0479">Metal-binding</keyword>
<evidence type="ECO:0000256" key="5">
    <source>
        <dbReference type="ARBA" id="ARBA00025770"/>
    </source>
</evidence>
<feature type="region of interest" description="Disordered" evidence="6">
    <location>
        <begin position="67"/>
        <end position="97"/>
    </location>
</feature>
<evidence type="ECO:0000256" key="1">
    <source>
        <dbReference type="ARBA" id="ARBA00004123"/>
    </source>
</evidence>